<organism evidence="1 2">
    <name type="scientific">Candidatus Accumulibacter phosphatis</name>
    <dbReference type="NCBI Taxonomy" id="327160"/>
    <lineage>
        <taxon>Bacteria</taxon>
        <taxon>Pseudomonadati</taxon>
        <taxon>Pseudomonadota</taxon>
        <taxon>Betaproteobacteria</taxon>
        <taxon>Candidatus Accumulibacter</taxon>
    </lineage>
</organism>
<accession>A0A5S4EJJ0</accession>
<protein>
    <submittedName>
        <fullName evidence="1">Uncharacterized protein</fullName>
    </submittedName>
</protein>
<keyword evidence="2" id="KW-1185">Reference proteome</keyword>
<comment type="caution">
    <text evidence="1">The sequence shown here is derived from an EMBL/GenBank/DDBJ whole genome shotgun (WGS) entry which is preliminary data.</text>
</comment>
<name>A0A5S4EJJ0_9PROT</name>
<dbReference type="AlphaFoldDB" id="A0A5S4EJJ0"/>
<proteinExistence type="predicted"/>
<sequence>MRDSFSGIIAACSRFVLAILKKIGRLPGQQAISCYFMSIQSGKNV</sequence>
<gene>
    <name evidence="1" type="ORF">ACCUM_1307</name>
</gene>
<evidence type="ECO:0000313" key="1">
    <source>
        <dbReference type="EMBL" id="TMQ75436.1"/>
    </source>
</evidence>
<reference evidence="1 2" key="1">
    <citation type="submission" date="2019-04" db="EMBL/GenBank/DDBJ databases">
        <title>A novel phosphate-accumulating bacterium identified in bioreactor for phosphate removal from wastewater.</title>
        <authorList>
            <person name="Kotlyarov R.Y."/>
            <person name="Beletsky A.V."/>
            <person name="Kallistova A.Y."/>
            <person name="Dorofeev A.G."/>
            <person name="Nikolaev Y.Y."/>
            <person name="Pimenov N.V."/>
            <person name="Ravin N.V."/>
            <person name="Mardanov A.V."/>
        </authorList>
    </citation>
    <scope>NUCLEOTIDE SEQUENCE [LARGE SCALE GENOMIC DNA]</scope>
    <source>
        <strain evidence="1 2">Bin19</strain>
    </source>
</reference>
<dbReference type="Proteomes" id="UP000306324">
    <property type="component" value="Unassembled WGS sequence"/>
</dbReference>
<evidence type="ECO:0000313" key="2">
    <source>
        <dbReference type="Proteomes" id="UP000306324"/>
    </source>
</evidence>
<dbReference type="EMBL" id="SWAD01000096">
    <property type="protein sequence ID" value="TMQ75436.1"/>
    <property type="molecule type" value="Genomic_DNA"/>
</dbReference>